<evidence type="ECO:0000256" key="1">
    <source>
        <dbReference type="SAM" id="MobiDB-lite"/>
    </source>
</evidence>
<dbReference type="InterPro" id="IPR023214">
    <property type="entry name" value="HAD_sf"/>
</dbReference>
<dbReference type="Gene3D" id="3.40.50.1000">
    <property type="entry name" value="HAD superfamily/HAD-like"/>
    <property type="match status" value="1"/>
</dbReference>
<dbReference type="RefSeq" id="WP_148901129.1">
    <property type="nucleotide sequence ID" value="NZ_VSZQ01000001.1"/>
</dbReference>
<organism evidence="2 3">
    <name type="scientific">Streptomyces parvus</name>
    <dbReference type="NCBI Taxonomy" id="66428"/>
    <lineage>
        <taxon>Bacteria</taxon>
        <taxon>Bacillati</taxon>
        <taxon>Actinomycetota</taxon>
        <taxon>Actinomycetes</taxon>
        <taxon>Kitasatosporales</taxon>
        <taxon>Streptomycetaceae</taxon>
        <taxon>Streptomyces</taxon>
    </lineage>
</organism>
<dbReference type="GO" id="GO:0006281">
    <property type="term" value="P:DNA repair"/>
    <property type="evidence" value="ECO:0007669"/>
    <property type="project" value="TreeGrafter"/>
</dbReference>
<dbReference type="EMBL" id="VSZQ01000001">
    <property type="protein sequence ID" value="TYR66572.1"/>
    <property type="molecule type" value="Genomic_DNA"/>
</dbReference>
<gene>
    <name evidence="2" type="ORF">FY004_00450</name>
</gene>
<dbReference type="InterPro" id="IPR036412">
    <property type="entry name" value="HAD-like_sf"/>
</dbReference>
<dbReference type="PANTHER" id="PTHR43434">
    <property type="entry name" value="PHOSPHOGLYCOLATE PHOSPHATASE"/>
    <property type="match status" value="1"/>
</dbReference>
<feature type="region of interest" description="Disordered" evidence="1">
    <location>
        <begin position="219"/>
        <end position="243"/>
    </location>
</feature>
<dbReference type="AlphaFoldDB" id="A0A5D4JMP9"/>
<keyword evidence="3" id="KW-1185">Reference proteome</keyword>
<reference evidence="2 3" key="1">
    <citation type="submission" date="2019-08" db="EMBL/GenBank/DDBJ databases">
        <title>Draft genome for granaticin producer strain Streptomyces parvus C05.</title>
        <authorList>
            <person name="Gonzalez-Pimentel J.L."/>
        </authorList>
    </citation>
    <scope>NUCLEOTIDE SEQUENCE [LARGE SCALE GENOMIC DNA]</scope>
    <source>
        <strain evidence="2 3">C05</strain>
    </source>
</reference>
<sequence length="243" mass="26780">MLVAAPPASAVHIVWDWNGTLLDDLDHMVDAVSACQEAIGEPPVDASTYRRQHCLPGRAFHDRLCGRPVTDAEWPTITRTFAEHMAARKPPLRAGATRLLESVSRRKHTQSLLSLTDDPQLRREVEQTGLTNVFERIDGRHEPGTPKSEALRSHLAALGEPDRRRVVLIGDTTDDAEAARTCGVRAFLHTGGFEPLEKLRTAGAPVVDSLTAAAQLAVEHPTRTSEQPTIPDVVRGRNTRRHR</sequence>
<name>A0A5D4JMP9_9ACTN</name>
<keyword evidence="2" id="KW-0378">Hydrolase</keyword>
<dbReference type="Pfam" id="PF13419">
    <property type="entry name" value="HAD_2"/>
    <property type="match status" value="1"/>
</dbReference>
<evidence type="ECO:0000313" key="3">
    <source>
        <dbReference type="Proteomes" id="UP000323242"/>
    </source>
</evidence>
<protein>
    <submittedName>
        <fullName evidence="2">HAD family hydrolase</fullName>
    </submittedName>
</protein>
<comment type="caution">
    <text evidence="2">The sequence shown here is derived from an EMBL/GenBank/DDBJ whole genome shotgun (WGS) entry which is preliminary data.</text>
</comment>
<dbReference type="PANTHER" id="PTHR43434:SF1">
    <property type="entry name" value="PHOSPHOGLYCOLATE PHOSPHATASE"/>
    <property type="match status" value="1"/>
</dbReference>
<dbReference type="SUPFAM" id="SSF56784">
    <property type="entry name" value="HAD-like"/>
    <property type="match status" value="1"/>
</dbReference>
<dbReference type="Proteomes" id="UP000323242">
    <property type="component" value="Unassembled WGS sequence"/>
</dbReference>
<dbReference type="Gene3D" id="1.10.150.240">
    <property type="entry name" value="Putative phosphatase, domain 2"/>
    <property type="match status" value="1"/>
</dbReference>
<dbReference type="GO" id="GO:0005829">
    <property type="term" value="C:cytosol"/>
    <property type="evidence" value="ECO:0007669"/>
    <property type="project" value="TreeGrafter"/>
</dbReference>
<proteinExistence type="predicted"/>
<accession>A0A5D4JMP9</accession>
<dbReference type="InterPro" id="IPR050155">
    <property type="entry name" value="HAD-like_hydrolase_sf"/>
</dbReference>
<dbReference type="InterPro" id="IPR041492">
    <property type="entry name" value="HAD_2"/>
</dbReference>
<dbReference type="InterPro" id="IPR023198">
    <property type="entry name" value="PGP-like_dom2"/>
</dbReference>
<dbReference type="GO" id="GO:0008967">
    <property type="term" value="F:phosphoglycolate phosphatase activity"/>
    <property type="evidence" value="ECO:0007669"/>
    <property type="project" value="TreeGrafter"/>
</dbReference>
<evidence type="ECO:0000313" key="2">
    <source>
        <dbReference type="EMBL" id="TYR66572.1"/>
    </source>
</evidence>